<dbReference type="EMBL" id="JBJKTR010000003">
    <property type="protein sequence ID" value="KAL3375473.1"/>
    <property type="molecule type" value="Genomic_DNA"/>
</dbReference>
<reference evidence="4 5" key="1">
    <citation type="submission" date="2024-05" db="EMBL/GenBank/DDBJ databases">
        <title>De novo assembly of an allotetraploid wild potato.</title>
        <authorList>
            <person name="Hosaka A.J."/>
        </authorList>
    </citation>
    <scope>NUCLEOTIDE SEQUENCE [LARGE SCALE GENOMIC DNA]</scope>
    <source>
        <tissue evidence="4">Young leaves</tissue>
    </source>
</reference>
<dbReference type="SMART" id="SM00322">
    <property type="entry name" value="KH"/>
    <property type="match status" value="1"/>
</dbReference>
<comment type="caution">
    <text evidence="4">The sequence shown here is derived from an EMBL/GenBank/DDBJ whole genome shotgun (WGS) entry which is preliminary data.</text>
</comment>
<dbReference type="SUPFAM" id="SSF55144">
    <property type="entry name" value="LigT-like"/>
    <property type="match status" value="1"/>
</dbReference>
<dbReference type="AlphaFoldDB" id="A0ABD2V3Q7"/>
<evidence type="ECO:0000259" key="3">
    <source>
        <dbReference type="SMART" id="SM00322"/>
    </source>
</evidence>
<gene>
    <name evidence="4" type="ORF">AABB24_006777</name>
</gene>
<protein>
    <recommendedName>
        <fullName evidence="3">K Homology domain-containing protein</fullName>
    </recommendedName>
</protein>
<feature type="domain" description="K Homology" evidence="3">
    <location>
        <begin position="166"/>
        <end position="234"/>
    </location>
</feature>
<dbReference type="PROSITE" id="PS50084">
    <property type="entry name" value="KH_TYPE_1"/>
    <property type="match status" value="1"/>
</dbReference>
<dbReference type="InterPro" id="IPR009097">
    <property type="entry name" value="Cyclic_Pdiesterase"/>
</dbReference>
<name>A0ABD2V3Q7_9SOLN</name>
<dbReference type="InterPro" id="IPR036612">
    <property type="entry name" value="KH_dom_type_1_sf"/>
</dbReference>
<dbReference type="InterPro" id="IPR019510">
    <property type="entry name" value="AKAP7-like_phosphoesterase"/>
</dbReference>
<feature type="region of interest" description="Disordered" evidence="2">
    <location>
        <begin position="282"/>
        <end position="301"/>
    </location>
</feature>
<organism evidence="4 5">
    <name type="scientific">Solanum stoloniferum</name>
    <dbReference type="NCBI Taxonomy" id="62892"/>
    <lineage>
        <taxon>Eukaryota</taxon>
        <taxon>Viridiplantae</taxon>
        <taxon>Streptophyta</taxon>
        <taxon>Embryophyta</taxon>
        <taxon>Tracheophyta</taxon>
        <taxon>Spermatophyta</taxon>
        <taxon>Magnoliopsida</taxon>
        <taxon>eudicotyledons</taxon>
        <taxon>Gunneridae</taxon>
        <taxon>Pentapetalae</taxon>
        <taxon>asterids</taxon>
        <taxon>lamiids</taxon>
        <taxon>Solanales</taxon>
        <taxon>Solanaceae</taxon>
        <taxon>Solanoideae</taxon>
        <taxon>Solaneae</taxon>
        <taxon>Solanum</taxon>
    </lineage>
</organism>
<dbReference type="Gene3D" id="3.90.1140.10">
    <property type="entry name" value="Cyclic phosphodiesterase"/>
    <property type="match status" value="1"/>
</dbReference>
<evidence type="ECO:0000256" key="2">
    <source>
        <dbReference type="SAM" id="MobiDB-lite"/>
    </source>
</evidence>
<evidence type="ECO:0000313" key="4">
    <source>
        <dbReference type="EMBL" id="KAL3375473.1"/>
    </source>
</evidence>
<dbReference type="SUPFAM" id="SSF54791">
    <property type="entry name" value="Eukaryotic type KH-domain (KH-domain type I)"/>
    <property type="match status" value="1"/>
</dbReference>
<dbReference type="Gene3D" id="3.30.1370.10">
    <property type="entry name" value="K Homology domain, type 1"/>
    <property type="match status" value="1"/>
</dbReference>
<dbReference type="Proteomes" id="UP001627284">
    <property type="component" value="Unassembled WGS sequence"/>
</dbReference>
<dbReference type="Pfam" id="PF10469">
    <property type="entry name" value="AKAP7_NLS"/>
    <property type="match status" value="1"/>
</dbReference>
<dbReference type="PANTHER" id="PTHR13360">
    <property type="entry name" value="ACTIVATING SIGNAL COINTEGRATOR 1 COMPLEX SUBUNIT 1"/>
    <property type="match status" value="1"/>
</dbReference>
<evidence type="ECO:0000313" key="5">
    <source>
        <dbReference type="Proteomes" id="UP001627284"/>
    </source>
</evidence>
<evidence type="ECO:0000256" key="1">
    <source>
        <dbReference type="PROSITE-ProRule" id="PRU00117"/>
    </source>
</evidence>
<proteinExistence type="predicted"/>
<keyword evidence="5" id="KW-1185">Reference proteome</keyword>
<accession>A0ABD2V3Q7</accession>
<dbReference type="GO" id="GO:0003723">
    <property type="term" value="F:RNA binding"/>
    <property type="evidence" value="ECO:0007669"/>
    <property type="project" value="UniProtKB-UniRule"/>
</dbReference>
<dbReference type="InterPro" id="IPR004087">
    <property type="entry name" value="KH_dom"/>
</dbReference>
<dbReference type="InterPro" id="IPR009210">
    <property type="entry name" value="ASCC1"/>
</dbReference>
<keyword evidence="1" id="KW-0694">RNA-binding</keyword>
<feature type="non-terminal residue" evidence="4">
    <location>
        <position position="1"/>
    </location>
</feature>
<dbReference type="InterPro" id="IPR004088">
    <property type="entry name" value="KH_dom_type_1"/>
</dbReference>
<sequence>LFKPKLHILVKISFFRLVNLISAPPPSIEIKQMIAYRSFLSVDLAWKFTKVHVVPKRTQHFQRCFSSCGFNYNSRTHIEGGLRVDMDRKKQKMVAKTWRPVSTQSRSTEGGLGDEKHDFGGQVQEIKCTVSSYESTVQKAVQVSEGIDLEGRATPSADDESLSAAQKHSVTVKAGASLMRFIRGKGGATQRTIEEEMKVKIILPFSRNEDCLIIEGSSAESVARASDRVQAVIDETVKSRNLDYSHFVSLPLAIHPELVNKLINFQNSVLGITVVNEDENLECDSSGKTSDSEGEQNLSEPQIAVELKTEDSNDRVKMDKTNIPLVSYSPKVSKSSTSESKASKLLDLGIEKSIFIKPKTFHLTVLMLKLWNKDRIEAAAEVLRSVSPKVIDALESRPVSIRLKGLECMKGSPAKARVVYAPVEVIGGEDRLLRACQVITNAFIEAGLVLENDLNQKLKLHATIMNARHRKSKKGSKKVDSFDARKIFGQYGSEDWGEYLIPEAHLSQRFVFDDDGYYHCCASIPFPEEMQLD</sequence>
<dbReference type="PANTHER" id="PTHR13360:SF1">
    <property type="entry name" value="ACTIVATING SIGNAL COINTEGRATOR 1 COMPLEX SUBUNIT 1"/>
    <property type="match status" value="1"/>
</dbReference>
<dbReference type="Pfam" id="PF00013">
    <property type="entry name" value="KH_1"/>
    <property type="match status" value="1"/>
</dbReference>